<dbReference type="AlphaFoldDB" id="A0A212JDN3"/>
<dbReference type="EMBL" id="FLUQ01000001">
    <property type="protein sequence ID" value="SBV97544.1"/>
    <property type="molecule type" value="Genomic_DNA"/>
</dbReference>
<dbReference type="PROSITE" id="PS51257">
    <property type="entry name" value="PROKAR_LIPOPROTEIN"/>
    <property type="match status" value="1"/>
</dbReference>
<sequence>MKPYARMLAVFSASLLLAACSAGRTGVVGGVLTTSQRPAISIAAKAPFTLADCGRVWVSPRTMEVPGSVTASFDYAVYTDGTVSPATKFAYAAIIRLDEAERWNFVPQGNTLPGSFGVRQGAGPVDRAGALYTLHVPAAGDWASELLAANGTAVPQAWIAKRWLFSLDKGARAMAEYREPWPADLDVPQTDLMLLSAPNAEFLKEFETRALAVFSFDAAAGDFSGPAPASGWHASPVSPDVKNLAGDVISTESSSSGSFN</sequence>
<evidence type="ECO:0008006" key="3">
    <source>
        <dbReference type="Google" id="ProtNLM"/>
    </source>
</evidence>
<evidence type="ECO:0000313" key="2">
    <source>
        <dbReference type="EMBL" id="SBV97544.1"/>
    </source>
</evidence>
<evidence type="ECO:0000256" key="1">
    <source>
        <dbReference type="SAM" id="SignalP"/>
    </source>
</evidence>
<reference evidence="2" key="1">
    <citation type="submission" date="2016-04" db="EMBL/GenBank/DDBJ databases">
        <authorList>
            <person name="Evans L.H."/>
            <person name="Alamgir A."/>
            <person name="Owens N."/>
            <person name="Weber N.D."/>
            <person name="Virtaneva K."/>
            <person name="Barbian K."/>
            <person name="Babar A."/>
            <person name="Rosenke K."/>
        </authorList>
    </citation>
    <scope>NUCLEOTIDE SEQUENCE</scope>
    <source>
        <strain evidence="2">86</strain>
    </source>
</reference>
<feature type="signal peptide" evidence="1">
    <location>
        <begin position="1"/>
        <end position="18"/>
    </location>
</feature>
<protein>
    <recommendedName>
        <fullName evidence="3">Lipoprotein</fullName>
    </recommendedName>
</protein>
<accession>A0A212JDN3</accession>
<feature type="chain" id="PRO_5012623163" description="Lipoprotein" evidence="1">
    <location>
        <begin position="19"/>
        <end position="260"/>
    </location>
</feature>
<organism evidence="2">
    <name type="scientific">uncultured delta proteobacterium</name>
    <dbReference type="NCBI Taxonomy" id="34034"/>
    <lineage>
        <taxon>Bacteria</taxon>
        <taxon>Deltaproteobacteria</taxon>
        <taxon>environmental samples</taxon>
    </lineage>
</organism>
<proteinExistence type="predicted"/>
<name>A0A212JDN3_9DELT</name>
<keyword evidence="1" id="KW-0732">Signal</keyword>
<gene>
    <name evidence="2" type="ORF">KL86DPRO_11235</name>
</gene>